<evidence type="ECO:0000313" key="2">
    <source>
        <dbReference type="EMBL" id="QOS15251.1"/>
    </source>
</evidence>
<dbReference type="EMBL" id="MT898068">
    <property type="protein sequence ID" value="QOS17066.1"/>
    <property type="molecule type" value="Genomic_DNA"/>
</dbReference>
<dbReference type="EMBL" id="MT898153">
    <property type="protein sequence ID" value="QOS20192.1"/>
    <property type="molecule type" value="Genomic_DNA"/>
</dbReference>
<feature type="transmembrane region" description="Helical" evidence="1">
    <location>
        <begin position="111"/>
        <end position="130"/>
    </location>
</feature>
<evidence type="ECO:0000313" key="24">
    <source>
        <dbReference type="EMBL" id="QOS29861.1"/>
    </source>
</evidence>
<feature type="transmembrane region" description="Helical" evidence="1">
    <location>
        <begin position="162"/>
        <end position="182"/>
    </location>
</feature>
<evidence type="ECO:0000313" key="15">
    <source>
        <dbReference type="EMBL" id="QOS23095.1"/>
    </source>
</evidence>
<feature type="transmembrane region" description="Helical" evidence="1">
    <location>
        <begin position="189"/>
        <end position="204"/>
    </location>
</feature>
<evidence type="ECO:0000313" key="20">
    <source>
        <dbReference type="EMBL" id="QOS26650.1"/>
    </source>
</evidence>
<dbReference type="EMBL" id="MT898418">
    <property type="protein sequence ID" value="QOS30070.1"/>
    <property type="molecule type" value="Genomic_DNA"/>
</dbReference>
<protein>
    <recommendedName>
        <fullName evidence="26">Polysaccharide polymerase</fullName>
    </recommendedName>
</protein>
<evidence type="ECO:0000313" key="16">
    <source>
        <dbReference type="EMBL" id="QOS23251.1"/>
    </source>
</evidence>
<evidence type="ECO:0000313" key="5">
    <source>
        <dbReference type="EMBL" id="QOS17066.1"/>
    </source>
</evidence>
<evidence type="ECO:0000313" key="7">
    <source>
        <dbReference type="EMBL" id="QOS17385.1"/>
    </source>
</evidence>
<proteinExistence type="predicted"/>
<gene>
    <name evidence="9" type="ORF">VP233_00014</name>
    <name evidence="20" type="ORF">VP276_00014</name>
    <name evidence="22" type="ORF">VP278_00014</name>
    <name evidence="24" type="ORF">VP280_00014</name>
    <name evidence="17" type="ORF">VP281_00014</name>
    <name evidence="7" type="ORF">VP282_00014</name>
    <name evidence="18" type="ORF">VP289_00014</name>
    <name evidence="15" type="ORF">VP290_00014</name>
    <name evidence="3" type="ORF">VP291_00014</name>
    <name evidence="13" type="ORF">VP292_00014</name>
    <name evidence="5" type="ORF">VP294_00014</name>
    <name evidence="10" type="ORF">VP295_00014</name>
    <name evidence="16" type="ORF">VP297_00014</name>
    <name evidence="25" type="ORF">VP299_00014</name>
    <name evidence="2" type="ORF">VP29_00014</name>
    <name evidence="14" type="ORF">VP327_00014</name>
    <name evidence="11" type="ORF">VP329_00014</name>
    <name evidence="19" type="ORF">VP330_00014</name>
    <name evidence="4" type="ORF">VP332_00014</name>
    <name evidence="23" type="ORF">VP334_00014</name>
    <name evidence="8" type="ORF">VP335_00014</name>
    <name evidence="12" type="ORF">VP347_00014</name>
    <name evidence="21" type="ORF">VP381_00014</name>
    <name evidence="6" type="ORF">VP416_00014</name>
</gene>
<dbReference type="EMBL" id="MT898063">
    <property type="protein sequence ID" value="QOS16900.1"/>
    <property type="molecule type" value="Genomic_DNA"/>
</dbReference>
<feature type="transmembrane region" description="Helical" evidence="1">
    <location>
        <begin position="326"/>
        <end position="347"/>
    </location>
</feature>
<evidence type="ECO:0000313" key="18">
    <source>
        <dbReference type="EMBL" id="QOS26215.1"/>
    </source>
</evidence>
<feature type="transmembrane region" description="Helical" evidence="1">
    <location>
        <begin position="232"/>
        <end position="251"/>
    </location>
</feature>
<dbReference type="EMBL" id="MT898077">
    <property type="protein sequence ID" value="QOS17385.1"/>
    <property type="molecule type" value="Genomic_DNA"/>
</dbReference>
<evidence type="ECO:0000313" key="3">
    <source>
        <dbReference type="EMBL" id="QOS16159.1"/>
    </source>
</evidence>
<evidence type="ECO:0000313" key="4">
    <source>
        <dbReference type="EMBL" id="QOS16900.1"/>
    </source>
</evidence>
<dbReference type="EMBL" id="MT898354">
    <property type="protein sequence ID" value="QOS27644.1"/>
    <property type="molecule type" value="Genomic_DNA"/>
</dbReference>
<dbReference type="EMBL" id="MT898086">
    <property type="protein sequence ID" value="QOS17722.1"/>
    <property type="molecule type" value="Genomic_DNA"/>
</dbReference>
<dbReference type="EMBL" id="MT898175">
    <property type="protein sequence ID" value="QOS20993.1"/>
    <property type="molecule type" value="Genomic_DNA"/>
</dbReference>
<evidence type="ECO:0000313" key="10">
    <source>
        <dbReference type="EMBL" id="QOS19939.1"/>
    </source>
</evidence>
<evidence type="ECO:0000313" key="6">
    <source>
        <dbReference type="EMBL" id="QOS17132.1"/>
    </source>
</evidence>
<accession>A0A7M1VXE4</accession>
<dbReference type="EMBL" id="MT898192">
    <property type="protein sequence ID" value="QOS21595.1"/>
    <property type="molecule type" value="Genomic_DNA"/>
</dbReference>
<dbReference type="EMBL" id="MT898236">
    <property type="protein sequence ID" value="QOS23251.1"/>
    <property type="molecule type" value="Genomic_DNA"/>
</dbReference>
<feature type="transmembrane region" description="Helical" evidence="1">
    <location>
        <begin position="81"/>
        <end position="99"/>
    </location>
</feature>
<dbReference type="EMBL" id="MT898260">
    <property type="protein sequence ID" value="QOS24097.1"/>
    <property type="molecule type" value="Genomic_DNA"/>
</dbReference>
<dbReference type="EMBL" id="MT898232">
    <property type="protein sequence ID" value="QOS23095.1"/>
    <property type="molecule type" value="Genomic_DNA"/>
</dbReference>
<keyword evidence="1" id="KW-0472">Membrane</keyword>
<dbReference type="EMBL" id="MT898070">
    <property type="protein sequence ID" value="QOS17132.1"/>
    <property type="molecule type" value="Genomic_DNA"/>
</dbReference>
<evidence type="ECO:0000313" key="12">
    <source>
        <dbReference type="EMBL" id="QOS20993.1"/>
    </source>
</evidence>
<evidence type="ECO:0000313" key="25">
    <source>
        <dbReference type="EMBL" id="QOS30070.1"/>
    </source>
</evidence>
<dbReference type="EMBL" id="MT898317">
    <property type="protein sequence ID" value="QOS26244.1"/>
    <property type="molecule type" value="Genomic_DNA"/>
</dbReference>
<evidence type="ECO:0000313" key="9">
    <source>
        <dbReference type="EMBL" id="QOS18565.1"/>
    </source>
</evidence>
<evidence type="ECO:0000313" key="14">
    <source>
        <dbReference type="EMBL" id="QOS22367.1"/>
    </source>
</evidence>
<feature type="transmembrane region" description="Helical" evidence="1">
    <location>
        <begin position="6"/>
        <end position="39"/>
    </location>
</feature>
<dbReference type="AlphaFoldDB" id="A0A7M1VXE4"/>
<evidence type="ECO:0000313" key="8">
    <source>
        <dbReference type="EMBL" id="QOS17722.1"/>
    </source>
</evidence>
<evidence type="ECO:0000256" key="1">
    <source>
        <dbReference type="SAM" id="Phobius"/>
    </source>
</evidence>
<evidence type="ECO:0000313" key="17">
    <source>
        <dbReference type="EMBL" id="QOS24097.1"/>
    </source>
</evidence>
<name>A0A7M1VXE4_VIBPH</name>
<dbReference type="EMBL" id="MT898109">
    <property type="protein sequence ID" value="QOS18565.1"/>
    <property type="molecule type" value="Genomic_DNA"/>
</dbReference>
<dbReference type="EMBL" id="MT898316">
    <property type="protein sequence ID" value="QOS26215.1"/>
    <property type="molecule type" value="Genomic_DNA"/>
</dbReference>
<dbReference type="EMBL" id="MT898412">
    <property type="protein sequence ID" value="QOS29861.1"/>
    <property type="molecule type" value="Genomic_DNA"/>
</dbReference>
<dbReference type="EMBL" id="MT898328">
    <property type="protein sequence ID" value="QOS26650.1"/>
    <property type="molecule type" value="Genomic_DNA"/>
</dbReference>
<evidence type="ECO:0000313" key="23">
    <source>
        <dbReference type="EMBL" id="QOS29832.1"/>
    </source>
</evidence>
<evidence type="ECO:0000313" key="22">
    <source>
        <dbReference type="EMBL" id="QOS27952.1"/>
    </source>
</evidence>
<dbReference type="EMBL" id="MT898146">
    <property type="protein sequence ID" value="QOS19939.1"/>
    <property type="molecule type" value="Genomic_DNA"/>
</dbReference>
<sequence length="397" mass="45288">MNVYNFILSFLLSLFLVLPKIGILDLTVFPLLIFLFYRGVLGKVKFKLTKHIYFLLIIIIMICIWALWSSFINHGAFYPEFLFKPFRVAVVLILLTVIFQSYSENNLTNVVLNSIVMAASINALVVLIQYTNGITGLGDPLFLKSPAFGDLDTPFRKPGITAGYPVTGMLSLFGLLTSFWLYYVNKKSFIYLVTFCLSLFGLVLGARTTLLIFLLFSPVLLFWVARLSRGHFFILIVLIASFILYVVNQYMTNDFIKGTVDVMFANIFNYINTGNALDYSSRDLVENHYRLPVAFWDLLFGNSLPPRESPVNTDVSYIRIWWSNGLIGLTLYMSHFILLTFIGLCYAKDKSTKTYFLLMITSVFIASFKGPFLFSRLSYDILIMLGITILVKKTLKV</sequence>
<organism evidence="9">
    <name type="scientific">Vibrio parahaemolyticus</name>
    <dbReference type="NCBI Taxonomy" id="670"/>
    <lineage>
        <taxon>Bacteria</taxon>
        <taxon>Pseudomonadati</taxon>
        <taxon>Pseudomonadota</taxon>
        <taxon>Gammaproteobacteria</taxon>
        <taxon>Vibrionales</taxon>
        <taxon>Vibrionaceae</taxon>
        <taxon>Vibrio</taxon>
    </lineage>
</organism>
<evidence type="ECO:0000313" key="19">
    <source>
        <dbReference type="EMBL" id="QOS26244.1"/>
    </source>
</evidence>
<feature type="transmembrane region" description="Helical" evidence="1">
    <location>
        <begin position="51"/>
        <end position="69"/>
    </location>
</feature>
<dbReference type="EMBL" id="MT898362">
    <property type="protein sequence ID" value="QOS27952.1"/>
    <property type="molecule type" value="Genomic_DNA"/>
</dbReference>
<evidence type="ECO:0000313" key="21">
    <source>
        <dbReference type="EMBL" id="QOS27644.1"/>
    </source>
</evidence>
<feature type="transmembrane region" description="Helical" evidence="1">
    <location>
        <begin position="354"/>
        <end position="371"/>
    </location>
</feature>
<dbReference type="EMBL" id="MT898043">
    <property type="protein sequence ID" value="QOS16159.1"/>
    <property type="molecule type" value="Genomic_DNA"/>
</dbReference>
<evidence type="ECO:0000313" key="13">
    <source>
        <dbReference type="EMBL" id="QOS21595.1"/>
    </source>
</evidence>
<dbReference type="EMBL" id="MT898019">
    <property type="protein sequence ID" value="QOS15251.1"/>
    <property type="molecule type" value="Genomic_DNA"/>
</dbReference>
<dbReference type="EMBL" id="MT898411">
    <property type="protein sequence ID" value="QOS29832.1"/>
    <property type="molecule type" value="Genomic_DNA"/>
</dbReference>
<evidence type="ECO:0008006" key="26">
    <source>
        <dbReference type="Google" id="ProtNLM"/>
    </source>
</evidence>
<keyword evidence="1" id="KW-0812">Transmembrane</keyword>
<dbReference type="EMBL" id="MT898212">
    <property type="protein sequence ID" value="QOS22367.1"/>
    <property type="molecule type" value="Genomic_DNA"/>
</dbReference>
<reference evidence="9" key="1">
    <citation type="submission" date="2020-08" db="EMBL/GenBank/DDBJ databases">
        <title>Genetic structure, function and evolution of capsule biosynthesis loci in Vibrio parahaemolyticus.</title>
        <authorList>
            <person name="Li L."/>
            <person name="Bian S."/>
        </authorList>
    </citation>
    <scope>NUCLEOTIDE SEQUENCE</scope>
    <source>
        <strain evidence="9">VP233</strain>
        <strain evidence="20">VP276</strain>
        <strain evidence="22">VP278</strain>
        <strain evidence="24">VP280</strain>
        <strain evidence="17">VP281</strain>
        <strain evidence="7">VP282</strain>
        <strain evidence="18">VP289</strain>
        <strain evidence="2">VP29</strain>
        <strain evidence="15">VP290</strain>
        <strain evidence="3">VP291</strain>
        <strain evidence="13">VP292</strain>
        <strain evidence="5">VP294</strain>
        <strain evidence="10">VP295</strain>
        <strain evidence="16">VP297</strain>
        <strain evidence="25">VP299</strain>
        <strain evidence="14">VP327</strain>
        <strain evidence="11">VP329</strain>
        <strain evidence="19">VP330</strain>
        <strain evidence="4">VP332</strain>
        <strain evidence="23">VP334</strain>
        <strain evidence="8">VP335</strain>
        <strain evidence="12">VP347</strain>
        <strain evidence="21">VP381</strain>
        <strain evidence="6">VP416</strain>
    </source>
</reference>
<evidence type="ECO:0000313" key="11">
    <source>
        <dbReference type="EMBL" id="QOS20192.1"/>
    </source>
</evidence>
<keyword evidence="1" id="KW-1133">Transmembrane helix</keyword>